<dbReference type="EMBL" id="KK914312">
    <property type="protein sequence ID" value="KDP42099.1"/>
    <property type="molecule type" value="Genomic_DNA"/>
</dbReference>
<comment type="similarity">
    <text evidence="1">Belongs to the peptidase S10 family.</text>
</comment>
<name>A0A067LDD1_JATCU</name>
<dbReference type="GO" id="GO:0019748">
    <property type="term" value="P:secondary metabolic process"/>
    <property type="evidence" value="ECO:0007669"/>
    <property type="project" value="TreeGrafter"/>
</dbReference>
<dbReference type="InterPro" id="IPR029058">
    <property type="entry name" value="AB_hydrolase_fold"/>
</dbReference>
<proteinExistence type="inferred from homology"/>
<evidence type="ECO:0000256" key="1">
    <source>
        <dbReference type="ARBA" id="ARBA00009431"/>
    </source>
</evidence>
<dbReference type="Gene3D" id="3.40.50.12670">
    <property type="match status" value="1"/>
</dbReference>
<dbReference type="Proteomes" id="UP000027138">
    <property type="component" value="Unassembled WGS sequence"/>
</dbReference>
<evidence type="ECO:0000313" key="4">
    <source>
        <dbReference type="Proteomes" id="UP000027138"/>
    </source>
</evidence>
<dbReference type="SUPFAM" id="SSF53474">
    <property type="entry name" value="alpha/beta-Hydrolases"/>
    <property type="match status" value="1"/>
</dbReference>
<dbReference type="AlphaFoldDB" id="A0A067LDD1"/>
<keyword evidence="4" id="KW-1185">Reference proteome</keyword>
<sequence length="470" mass="53126">MSFHLFLFFSLLLKLASSSAAAIITTLPGYNASLPFTLETGYVGVDDEKQQLFYYFVESQRDPSADPILFWISGGPGCSSLWAFFYENGPLNFNLSYTFDGTLPQLIDNEYAWTKFMNILYLDGPAGTGFSYSITQEGYNTSNFKFAANLNEFIHKWLESHDQFSTNAIYISGDGFSGNPIPIALEEILNDNEAGVKPYVNMGGYVLVSPGTDFDLDFNSRIPYANRMGLISDEIFEVAKEYCNGSYINPTSDECKLTMEIINQLISNINTAHILEPACRYAILPSSKSNSLLHRSLQEDFTTFLDQPADAPPMPWCRKYNHEVANVWVNFEGVKEALQVREGTQPSEWQLCNTTVDNQTYYKDDIKSVVSYHKNLSNTNIRGIILSGSHDMDIPNISTQQWIWSLGLSLVESWRVWSVDNETAGYTRKFENGDFSLTYATVKGAGHFTPEYKPKECYYMVYNWTSGLPL</sequence>
<feature type="chain" id="PRO_5001640357" evidence="2">
    <location>
        <begin position="22"/>
        <end position="470"/>
    </location>
</feature>
<protein>
    <submittedName>
        <fullName evidence="3">Uncharacterized protein</fullName>
    </submittedName>
</protein>
<dbReference type="PANTHER" id="PTHR11802">
    <property type="entry name" value="SERINE PROTEASE FAMILY S10 SERINE CARBOXYPEPTIDASE"/>
    <property type="match status" value="1"/>
</dbReference>
<dbReference type="PANTHER" id="PTHR11802:SF319">
    <property type="entry name" value="CARBOXYPEPTIDASE"/>
    <property type="match status" value="1"/>
</dbReference>
<dbReference type="InterPro" id="IPR001563">
    <property type="entry name" value="Peptidase_S10"/>
</dbReference>
<reference evidence="3 4" key="1">
    <citation type="journal article" date="2014" name="PLoS ONE">
        <title>Global Analysis of Gene Expression Profiles in Physic Nut (Jatropha curcas L.) Seedlings Exposed to Salt Stress.</title>
        <authorList>
            <person name="Zhang L."/>
            <person name="Zhang C."/>
            <person name="Wu P."/>
            <person name="Chen Y."/>
            <person name="Li M."/>
            <person name="Jiang H."/>
            <person name="Wu G."/>
        </authorList>
    </citation>
    <scope>NUCLEOTIDE SEQUENCE [LARGE SCALE GENOMIC DNA]</scope>
    <source>
        <strain evidence="4">cv. GZQX0401</strain>
        <tissue evidence="3">Young leaves</tissue>
    </source>
</reference>
<feature type="signal peptide" evidence="2">
    <location>
        <begin position="1"/>
        <end position="21"/>
    </location>
</feature>
<dbReference type="FunFam" id="3.40.50.1820:FF:000072">
    <property type="entry name" value="Serine carboxypeptidase-like 19"/>
    <property type="match status" value="1"/>
</dbReference>
<dbReference type="GO" id="GO:0004185">
    <property type="term" value="F:serine-type carboxypeptidase activity"/>
    <property type="evidence" value="ECO:0007669"/>
    <property type="project" value="InterPro"/>
</dbReference>
<evidence type="ECO:0000256" key="2">
    <source>
        <dbReference type="SAM" id="SignalP"/>
    </source>
</evidence>
<dbReference type="Pfam" id="PF00450">
    <property type="entry name" value="Peptidase_S10"/>
    <property type="match status" value="1"/>
</dbReference>
<dbReference type="GO" id="GO:0016747">
    <property type="term" value="F:acyltransferase activity, transferring groups other than amino-acyl groups"/>
    <property type="evidence" value="ECO:0007669"/>
    <property type="project" value="TreeGrafter"/>
</dbReference>
<dbReference type="GO" id="GO:0006508">
    <property type="term" value="P:proteolysis"/>
    <property type="evidence" value="ECO:0007669"/>
    <property type="project" value="InterPro"/>
</dbReference>
<dbReference type="OrthoDB" id="443318at2759"/>
<keyword evidence="2" id="KW-0732">Signal</keyword>
<gene>
    <name evidence="3" type="ORF">JCGZ_01887</name>
</gene>
<dbReference type="Gene3D" id="3.40.50.1820">
    <property type="entry name" value="alpha/beta hydrolase"/>
    <property type="match status" value="1"/>
</dbReference>
<organism evidence="3 4">
    <name type="scientific">Jatropha curcas</name>
    <name type="common">Barbados nut</name>
    <dbReference type="NCBI Taxonomy" id="180498"/>
    <lineage>
        <taxon>Eukaryota</taxon>
        <taxon>Viridiplantae</taxon>
        <taxon>Streptophyta</taxon>
        <taxon>Embryophyta</taxon>
        <taxon>Tracheophyta</taxon>
        <taxon>Spermatophyta</taxon>
        <taxon>Magnoliopsida</taxon>
        <taxon>eudicotyledons</taxon>
        <taxon>Gunneridae</taxon>
        <taxon>Pentapetalae</taxon>
        <taxon>rosids</taxon>
        <taxon>fabids</taxon>
        <taxon>Malpighiales</taxon>
        <taxon>Euphorbiaceae</taxon>
        <taxon>Crotonoideae</taxon>
        <taxon>Jatropheae</taxon>
        <taxon>Jatropha</taxon>
    </lineage>
</organism>
<accession>A0A067LDD1</accession>
<dbReference type="PRINTS" id="PR00724">
    <property type="entry name" value="CRBOXYPTASEC"/>
</dbReference>
<evidence type="ECO:0000313" key="3">
    <source>
        <dbReference type="EMBL" id="KDP42099.1"/>
    </source>
</evidence>